<comment type="caution">
    <text evidence="2">The sequence shown here is derived from an EMBL/GenBank/DDBJ whole genome shotgun (WGS) entry which is preliminary data.</text>
</comment>
<evidence type="ECO:0000313" key="4">
    <source>
        <dbReference type="Proteomes" id="UP000675747"/>
    </source>
</evidence>
<protein>
    <submittedName>
        <fullName evidence="2">General secretion pathway protein GspM</fullName>
    </submittedName>
</protein>
<feature type="transmembrane region" description="Helical" evidence="1">
    <location>
        <begin position="12"/>
        <end position="35"/>
    </location>
</feature>
<name>A0A8J7VUB8_9GAMM</name>
<dbReference type="EMBL" id="JAGQFT010000028">
    <property type="protein sequence ID" value="MBR0561948.1"/>
    <property type="molecule type" value="Genomic_DNA"/>
</dbReference>
<keyword evidence="1" id="KW-0812">Transmembrane</keyword>
<dbReference type="InterPro" id="IPR034756">
    <property type="entry name" value="T2SSM_b"/>
</dbReference>
<dbReference type="EMBL" id="JAGQFT020000007">
    <property type="protein sequence ID" value="MBS7457774.1"/>
    <property type="molecule type" value="Genomic_DNA"/>
</dbReference>
<dbReference type="NCBIfam" id="NF040576">
    <property type="entry name" value="T2SS_GspM_XpsM"/>
    <property type="match status" value="1"/>
</dbReference>
<keyword evidence="1" id="KW-0472">Membrane</keyword>
<sequence length="205" mass="22978">MPRVDRSRLRSRALALGLLLAAVALAYLVLVHWWWTAPLLAVEGEIADLREQELRMRMHVRQRPEIEARLAGLRDTEQADPGFLPEASSQLAAAGLMQRLDTIVRDEAPSGCDIINRTPSPATQRGDERYVRVAIQVRLNCGIDDFAAILAALESGRPQLFVDDMTIQARRAYRTARNEAIPRGLDISFDLYGYLRSQTEALDAQ</sequence>
<proteinExistence type="predicted"/>
<accession>A0A8J7VUB8</accession>
<evidence type="ECO:0000313" key="3">
    <source>
        <dbReference type="EMBL" id="MBS7457774.1"/>
    </source>
</evidence>
<keyword evidence="4" id="KW-1185">Reference proteome</keyword>
<dbReference type="Pfam" id="PF10741">
    <property type="entry name" value="T2SSM_b"/>
    <property type="match status" value="1"/>
</dbReference>
<reference evidence="2" key="2">
    <citation type="submission" date="2021-04" db="EMBL/GenBank/DDBJ databases">
        <authorList>
            <person name="Karlyshev A.V."/>
        </authorList>
    </citation>
    <scope>NUCLEOTIDE SEQUENCE</scope>
    <source>
        <strain evidence="2">LMG 29479</strain>
    </source>
</reference>
<dbReference type="AlphaFoldDB" id="A0A8J7VUB8"/>
<evidence type="ECO:0000256" key="1">
    <source>
        <dbReference type="SAM" id="Phobius"/>
    </source>
</evidence>
<dbReference type="Proteomes" id="UP000675747">
    <property type="component" value="Unassembled WGS sequence"/>
</dbReference>
<organism evidence="2">
    <name type="scientific">Coralloluteibacterium stylophorae</name>
    <dbReference type="NCBI Taxonomy" id="1776034"/>
    <lineage>
        <taxon>Bacteria</taxon>
        <taxon>Pseudomonadati</taxon>
        <taxon>Pseudomonadota</taxon>
        <taxon>Gammaproteobacteria</taxon>
        <taxon>Lysobacterales</taxon>
        <taxon>Lysobacteraceae</taxon>
        <taxon>Coralloluteibacterium</taxon>
    </lineage>
</organism>
<dbReference type="RefSeq" id="WP_211925914.1">
    <property type="nucleotide sequence ID" value="NZ_JAGQFT020000007.1"/>
</dbReference>
<keyword evidence="1" id="KW-1133">Transmembrane helix</keyword>
<evidence type="ECO:0000313" key="2">
    <source>
        <dbReference type="EMBL" id="MBR0561948.1"/>
    </source>
</evidence>
<gene>
    <name evidence="3" type="ORF">KB893_011600</name>
    <name evidence="2" type="ORF">KB893_05395</name>
</gene>
<reference evidence="3 4" key="1">
    <citation type="journal article" date="2021" name="Microbiol. Resour. Announc.">
        <title>Draft Genome Sequence of Coralloluteibacterium stylophorae LMG 29479T.</title>
        <authorList>
            <person name="Karlyshev A.V."/>
            <person name="Kudryashova E.B."/>
            <person name="Ariskina E.V."/>
            <person name="Conroy A.P."/>
            <person name="Abidueva E.Y."/>
        </authorList>
    </citation>
    <scope>NUCLEOTIDE SEQUENCE [LARGE SCALE GENOMIC DNA]</scope>
    <source>
        <strain evidence="3 4">LMG 29479</strain>
    </source>
</reference>